<evidence type="ECO:0000313" key="4">
    <source>
        <dbReference type="Proteomes" id="UP001345219"/>
    </source>
</evidence>
<comment type="caution">
    <text evidence="3">The sequence shown here is derived from an EMBL/GenBank/DDBJ whole genome shotgun (WGS) entry which is preliminary data.</text>
</comment>
<sequence>MKESSQVILGATLIMAASLAIVLGLIFVLLAELYCSLLHRSRRPHQPQQLCDPPPPPSSATFLSTISATAPTLSSSVNPSTTPSPLSSFYAHGVLHAPRSLLFPALPSPSAPEKRHYLLSEELFEAVSSHRSFTPLSLPGSPRHQLGTDKSSHLVYISNPIYFNGAAKTLKGQLPHNNPFENPGGSSPSDLDSGSYSGADDEADEPPFTIPLAAAYTPTLTTMKKLQAEVCSVPLRGAGSLCTSRCVPNGNTNQGLLCSSSSGTPCSSPSW</sequence>
<feature type="transmembrane region" description="Helical" evidence="2">
    <location>
        <begin position="7"/>
        <end position="31"/>
    </location>
</feature>
<feature type="region of interest" description="Disordered" evidence="1">
    <location>
        <begin position="173"/>
        <end position="204"/>
    </location>
</feature>
<dbReference type="AlphaFoldDB" id="A0AAN7JXP2"/>
<protein>
    <submittedName>
        <fullName evidence="3">Uncharacterized protein</fullName>
    </submittedName>
</protein>
<evidence type="ECO:0000256" key="1">
    <source>
        <dbReference type="SAM" id="MobiDB-lite"/>
    </source>
</evidence>
<reference evidence="3 4" key="1">
    <citation type="journal article" date="2023" name="Hortic Res">
        <title>Pangenome of water caltrop reveals structural variations and asymmetric subgenome divergence after allopolyploidization.</title>
        <authorList>
            <person name="Zhang X."/>
            <person name="Chen Y."/>
            <person name="Wang L."/>
            <person name="Yuan Y."/>
            <person name="Fang M."/>
            <person name="Shi L."/>
            <person name="Lu R."/>
            <person name="Comes H.P."/>
            <person name="Ma Y."/>
            <person name="Chen Y."/>
            <person name="Huang G."/>
            <person name="Zhou Y."/>
            <person name="Zheng Z."/>
            <person name="Qiu Y."/>
        </authorList>
    </citation>
    <scope>NUCLEOTIDE SEQUENCE [LARGE SCALE GENOMIC DNA]</scope>
    <source>
        <tissue evidence="3">Roots</tissue>
    </source>
</reference>
<keyword evidence="2" id="KW-1133">Transmembrane helix</keyword>
<organism evidence="3 4">
    <name type="scientific">Trapa incisa</name>
    <dbReference type="NCBI Taxonomy" id="236973"/>
    <lineage>
        <taxon>Eukaryota</taxon>
        <taxon>Viridiplantae</taxon>
        <taxon>Streptophyta</taxon>
        <taxon>Embryophyta</taxon>
        <taxon>Tracheophyta</taxon>
        <taxon>Spermatophyta</taxon>
        <taxon>Magnoliopsida</taxon>
        <taxon>eudicotyledons</taxon>
        <taxon>Gunneridae</taxon>
        <taxon>Pentapetalae</taxon>
        <taxon>rosids</taxon>
        <taxon>malvids</taxon>
        <taxon>Myrtales</taxon>
        <taxon>Lythraceae</taxon>
        <taxon>Trapa</taxon>
    </lineage>
</organism>
<proteinExistence type="predicted"/>
<dbReference type="Proteomes" id="UP001345219">
    <property type="component" value="Chromosome 8"/>
</dbReference>
<keyword evidence="2" id="KW-0812">Transmembrane</keyword>
<accession>A0AAN7JXP2</accession>
<gene>
    <name evidence="3" type="ORF">SAY87_008729</name>
</gene>
<feature type="compositionally biased region" description="Low complexity" evidence="1">
    <location>
        <begin position="183"/>
        <end position="198"/>
    </location>
</feature>
<evidence type="ECO:0000313" key="3">
    <source>
        <dbReference type="EMBL" id="KAK4754972.1"/>
    </source>
</evidence>
<keyword evidence="2" id="KW-0472">Membrane</keyword>
<dbReference type="EMBL" id="JAXIOK010000014">
    <property type="protein sequence ID" value="KAK4754972.1"/>
    <property type="molecule type" value="Genomic_DNA"/>
</dbReference>
<keyword evidence="4" id="KW-1185">Reference proteome</keyword>
<name>A0AAN7JXP2_9MYRT</name>
<evidence type="ECO:0000256" key="2">
    <source>
        <dbReference type="SAM" id="Phobius"/>
    </source>
</evidence>